<dbReference type="GO" id="GO:0031419">
    <property type="term" value="F:cobalamin binding"/>
    <property type="evidence" value="ECO:0007669"/>
    <property type="project" value="UniProtKB-KW"/>
</dbReference>
<dbReference type="AlphaFoldDB" id="A0AAV6VT58"/>
<keyword evidence="1" id="KW-0812">Transmembrane</keyword>
<feature type="transmembrane region" description="Helical" evidence="1">
    <location>
        <begin position="499"/>
        <end position="519"/>
    </location>
</feature>
<evidence type="ECO:0008006" key="4">
    <source>
        <dbReference type="Google" id="ProtNLM"/>
    </source>
</evidence>
<gene>
    <name evidence="2" type="ORF">JTE90_003688</name>
</gene>
<dbReference type="GO" id="GO:0072665">
    <property type="term" value="P:protein localization to vacuole"/>
    <property type="evidence" value="ECO:0007669"/>
    <property type="project" value="TreeGrafter"/>
</dbReference>
<dbReference type="Proteomes" id="UP000827092">
    <property type="component" value="Unassembled WGS sequence"/>
</dbReference>
<feature type="transmembrane region" description="Helical" evidence="1">
    <location>
        <begin position="303"/>
        <end position="329"/>
    </location>
</feature>
<accession>A0AAV6VT58</accession>
<dbReference type="GO" id="GO:0005765">
    <property type="term" value="C:lysosomal membrane"/>
    <property type="evidence" value="ECO:0007669"/>
    <property type="project" value="UniProtKB-SubCell"/>
</dbReference>
<protein>
    <recommendedName>
        <fullName evidence="4">Lysosomal cobalamin transporter</fullName>
    </recommendedName>
</protein>
<comment type="caution">
    <text evidence="2">The sequence shown here is derived from an EMBL/GenBank/DDBJ whole genome shotgun (WGS) entry which is preliminary data.</text>
</comment>
<dbReference type="EMBL" id="JAFNEN010000029">
    <property type="protein sequence ID" value="KAG8199265.1"/>
    <property type="molecule type" value="Genomic_DNA"/>
</dbReference>
<dbReference type="PANTHER" id="PTHR16130">
    <property type="entry name" value="LYSOSOMAL COBALAMIN TRANSPORTER-RELATED"/>
    <property type="match status" value="1"/>
</dbReference>
<dbReference type="PANTHER" id="PTHR16130:SF2">
    <property type="entry name" value="LYSOSOMAL COBALAMIN TRANSPORT ESCORT PROTEIN LMBD1"/>
    <property type="match status" value="1"/>
</dbReference>
<feature type="transmembrane region" description="Helical" evidence="1">
    <location>
        <begin position="104"/>
        <end position="126"/>
    </location>
</feature>
<keyword evidence="3" id="KW-1185">Reference proteome</keyword>
<keyword evidence="1" id="KW-1133">Transmembrane helix</keyword>
<feature type="transmembrane region" description="Helical" evidence="1">
    <location>
        <begin position="49"/>
        <end position="69"/>
    </location>
</feature>
<evidence type="ECO:0000313" key="2">
    <source>
        <dbReference type="EMBL" id="KAG8199265.1"/>
    </source>
</evidence>
<feature type="transmembrane region" description="Helical" evidence="1">
    <location>
        <begin position="16"/>
        <end position="37"/>
    </location>
</feature>
<feature type="transmembrane region" description="Helical" evidence="1">
    <location>
        <begin position="146"/>
        <end position="166"/>
    </location>
</feature>
<evidence type="ECO:0000313" key="3">
    <source>
        <dbReference type="Proteomes" id="UP000827092"/>
    </source>
</evidence>
<feature type="transmembrane region" description="Helical" evidence="1">
    <location>
        <begin position="197"/>
        <end position="226"/>
    </location>
</feature>
<organism evidence="2 3">
    <name type="scientific">Oedothorax gibbosus</name>
    <dbReference type="NCBI Taxonomy" id="931172"/>
    <lineage>
        <taxon>Eukaryota</taxon>
        <taxon>Metazoa</taxon>
        <taxon>Ecdysozoa</taxon>
        <taxon>Arthropoda</taxon>
        <taxon>Chelicerata</taxon>
        <taxon>Arachnida</taxon>
        <taxon>Araneae</taxon>
        <taxon>Araneomorphae</taxon>
        <taxon>Entelegynae</taxon>
        <taxon>Araneoidea</taxon>
        <taxon>Linyphiidae</taxon>
        <taxon>Erigoninae</taxon>
        <taxon>Oedothorax</taxon>
    </lineage>
</organism>
<name>A0AAV6VT58_9ARAC</name>
<dbReference type="InterPro" id="IPR050854">
    <property type="entry name" value="LMBD1_LysCbl_Transport"/>
</dbReference>
<sequence length="545" mass="62012">MNLLETIKDLPSHVSAYGWVPFVVAILLSLLFSSLYVRHFWNRGERRDGYSACISMIGISIALLSASLLPVDVFLVSFMKNDDGSFKEWASNSTRQTIEDSVTYAYYSLYGIIFFYTFFVLPLTYFSYEERDDDYGNSVNVFPTALMYTLIFLLLVTGLLVAGAFIPYQVTPPQNSTEWDKIEFMIRELYQNRGKDAISFVVNVLTIYGMLNTLLYTSVGLASFPITMIKGFLSLREEESNLSKSQSTIQAKINNLRNKQVIKSLTSREIAQLADLEEEESLVSKRSSLLESQKRSLSHRCNCVLRIVNVLLGCLGIVFSLVFFVSLLISNIDKLMNSLGYKMGYVLKENVLPNPLDYIMVEAQRVFPLDYVLFFSIILFLLICTVSGIRYLGICCLFVPMYKIRPGRTPPQGLIMLSFILMFAVLAFNILVFSAVPTYFTFGSQYYCKPPNATDLVTNSTCDRTHCTLDASSDDCVMTRGAAFVLSFAFKAWVFAASYYWLTWGFLVQFVVSFIFILIRSRRSTLEEAIDRDDFEDSDDHLVRI</sequence>
<reference evidence="2 3" key="1">
    <citation type="journal article" date="2022" name="Nat. Ecol. Evol.">
        <title>A masculinizing supergene underlies an exaggerated male reproductive morph in a spider.</title>
        <authorList>
            <person name="Hendrickx F."/>
            <person name="De Corte Z."/>
            <person name="Sonet G."/>
            <person name="Van Belleghem S.M."/>
            <person name="Kostlbacher S."/>
            <person name="Vangestel C."/>
        </authorList>
    </citation>
    <scope>NUCLEOTIDE SEQUENCE [LARGE SCALE GENOMIC DNA]</scope>
    <source>
        <strain evidence="2">W744_W776</strain>
    </source>
</reference>
<feature type="transmembrane region" description="Helical" evidence="1">
    <location>
        <begin position="414"/>
        <end position="436"/>
    </location>
</feature>
<proteinExistence type="predicted"/>
<feature type="transmembrane region" description="Helical" evidence="1">
    <location>
        <begin position="371"/>
        <end position="402"/>
    </location>
</feature>
<evidence type="ECO:0000256" key="1">
    <source>
        <dbReference type="SAM" id="Phobius"/>
    </source>
</evidence>
<keyword evidence="1" id="KW-0472">Membrane</keyword>